<comment type="caution">
    <text evidence="2">The sequence shown here is derived from an EMBL/GenBank/DDBJ whole genome shotgun (WGS) entry which is preliminary data.</text>
</comment>
<keyword evidence="2" id="KW-0378">Hydrolase</keyword>
<dbReference type="InterPro" id="IPR000182">
    <property type="entry name" value="GNAT_dom"/>
</dbReference>
<dbReference type="EMBL" id="BBNQ01000002">
    <property type="protein sequence ID" value="GAL61313.1"/>
    <property type="molecule type" value="Genomic_DNA"/>
</dbReference>
<name>A0A090VB11_9FLAO</name>
<evidence type="ECO:0000313" key="3">
    <source>
        <dbReference type="Proteomes" id="UP000029644"/>
    </source>
</evidence>
<dbReference type="SUPFAM" id="SSF55729">
    <property type="entry name" value="Acyl-CoA N-acyltransferases (Nat)"/>
    <property type="match status" value="1"/>
</dbReference>
<proteinExistence type="predicted"/>
<dbReference type="GO" id="GO:0008233">
    <property type="term" value="F:peptidase activity"/>
    <property type="evidence" value="ECO:0007669"/>
    <property type="project" value="UniProtKB-KW"/>
</dbReference>
<dbReference type="Gene3D" id="3.40.630.30">
    <property type="match status" value="1"/>
</dbReference>
<dbReference type="RefSeq" id="WP_042503050.1">
    <property type="nucleotide sequence ID" value="NZ_BBNQ01000002.1"/>
</dbReference>
<dbReference type="Pfam" id="PF00583">
    <property type="entry name" value="Acetyltransf_1"/>
    <property type="match status" value="1"/>
</dbReference>
<protein>
    <submittedName>
        <fullName evidence="2">Protease synthase and sporulation negative regulatory protein pai 1</fullName>
    </submittedName>
</protein>
<evidence type="ECO:0000259" key="1">
    <source>
        <dbReference type="PROSITE" id="PS51186"/>
    </source>
</evidence>
<dbReference type="OrthoDB" id="7205533at2"/>
<dbReference type="AlphaFoldDB" id="A0A090VB11"/>
<accession>A0A090VB11</accession>
<dbReference type="InterPro" id="IPR016181">
    <property type="entry name" value="Acyl_CoA_acyltransferase"/>
</dbReference>
<reference evidence="2 3" key="1">
    <citation type="journal article" date="2014" name="Genome Announc.">
        <title>Draft Genome Sequences of Marine Flavobacterium Algibacter lectus Strains SS8 and NR4.</title>
        <authorList>
            <person name="Takatani N."/>
            <person name="Nakanishi M."/>
            <person name="Meirelles P."/>
            <person name="Mino S."/>
            <person name="Suda W."/>
            <person name="Oshima K."/>
            <person name="Hattori M."/>
            <person name="Ohkuma M."/>
            <person name="Hosokawa M."/>
            <person name="Miyashita K."/>
            <person name="Thompson F.L."/>
            <person name="Niwa A."/>
            <person name="Sawabe T."/>
            <person name="Sawabe T."/>
        </authorList>
    </citation>
    <scope>NUCLEOTIDE SEQUENCE [LARGE SCALE GENOMIC DNA]</scope>
    <source>
        <strain evidence="2 3">JCM 19300</strain>
    </source>
</reference>
<feature type="domain" description="N-acetyltransferase" evidence="1">
    <location>
        <begin position="2"/>
        <end position="171"/>
    </location>
</feature>
<dbReference type="GO" id="GO:0016747">
    <property type="term" value="F:acyltransferase activity, transferring groups other than amino-acyl groups"/>
    <property type="evidence" value="ECO:0007669"/>
    <property type="project" value="InterPro"/>
</dbReference>
<keyword evidence="2" id="KW-0645">Protease</keyword>
<dbReference type="GO" id="GO:0006508">
    <property type="term" value="P:proteolysis"/>
    <property type="evidence" value="ECO:0007669"/>
    <property type="project" value="UniProtKB-KW"/>
</dbReference>
<dbReference type="Proteomes" id="UP000029644">
    <property type="component" value="Unassembled WGS sequence"/>
</dbReference>
<dbReference type="PROSITE" id="PS51186">
    <property type="entry name" value="GNAT"/>
    <property type="match status" value="1"/>
</dbReference>
<organism evidence="2 3">
    <name type="scientific">Algibacter lectus</name>
    <dbReference type="NCBI Taxonomy" id="221126"/>
    <lineage>
        <taxon>Bacteria</taxon>
        <taxon>Pseudomonadati</taxon>
        <taxon>Bacteroidota</taxon>
        <taxon>Flavobacteriia</taxon>
        <taxon>Flavobacteriales</taxon>
        <taxon>Flavobacteriaceae</taxon>
        <taxon>Algibacter</taxon>
    </lineage>
</organism>
<gene>
    <name evidence="2" type="ORF">JCM19300_4259</name>
</gene>
<evidence type="ECO:0000313" key="2">
    <source>
        <dbReference type="EMBL" id="GAL61313.1"/>
    </source>
</evidence>
<sequence>MVKIVQATVKDAQLIAKVGRKTFLESHGHSASEDDIKKFVNKTYQEQAIAEEFKNENVQYYIISFEDEIAGFSKIEVNALSPWVDAPAITKLDRFYLLEAFHGKKLGVEFFNFIIETSKQYKQQGIWLAVWVENLKAIKFYTKNEFKIVGDYNFKLSDTRSNPNHIMFKAY</sequence>